<proteinExistence type="predicted"/>
<feature type="chain" id="PRO_5003931001" description="DUF6647 domain-containing protein" evidence="1">
    <location>
        <begin position="22"/>
        <end position="202"/>
    </location>
</feature>
<name>K9GQ32_9PROT</name>
<feature type="signal peptide" evidence="1">
    <location>
        <begin position="1"/>
        <end position="21"/>
    </location>
</feature>
<dbReference type="Pfam" id="PF20352">
    <property type="entry name" value="DUF6647"/>
    <property type="match status" value="1"/>
</dbReference>
<feature type="domain" description="DUF6647" evidence="2">
    <location>
        <begin position="58"/>
        <end position="195"/>
    </location>
</feature>
<accession>K9GQ32</accession>
<comment type="caution">
    <text evidence="3">The sequence shown here is derived from an EMBL/GenBank/DDBJ whole genome shotgun (WGS) entry which is preliminary data.</text>
</comment>
<evidence type="ECO:0000256" key="1">
    <source>
        <dbReference type="SAM" id="SignalP"/>
    </source>
</evidence>
<evidence type="ECO:0000259" key="2">
    <source>
        <dbReference type="Pfam" id="PF20352"/>
    </source>
</evidence>
<dbReference type="EMBL" id="ANHY01000017">
    <property type="protein sequence ID" value="EKV28060.1"/>
    <property type="molecule type" value="Genomic_DNA"/>
</dbReference>
<protein>
    <recommendedName>
        <fullName evidence="2">DUF6647 domain-containing protein</fullName>
    </recommendedName>
</protein>
<sequence>MARPLSVLALSLFAAATPALAEDAPAPECPTAPQALADHATAPRHVIPESLASAFPSRELVTDLITWIGENTAYDIADALADPPAISLCSPGTSIDYEGRIVLVDEKLRAAYDMEARHIFLVRPWSADDPMHVSSLLHELIHHVQWTRRTWDCMYEPEWQAYKLQDKWLKERGVDAGFDWFFIFAISRCQPNVHPGLEKAPD</sequence>
<organism evidence="3 4">
    <name type="scientific">Caenispirillum salinarum AK4</name>
    <dbReference type="NCBI Taxonomy" id="1238182"/>
    <lineage>
        <taxon>Bacteria</taxon>
        <taxon>Pseudomonadati</taxon>
        <taxon>Pseudomonadota</taxon>
        <taxon>Alphaproteobacteria</taxon>
        <taxon>Rhodospirillales</taxon>
        <taxon>Novispirillaceae</taxon>
        <taxon>Caenispirillum</taxon>
    </lineage>
</organism>
<dbReference type="eggNOG" id="ENOG50339GJ">
    <property type="taxonomic scope" value="Bacteria"/>
</dbReference>
<evidence type="ECO:0000313" key="4">
    <source>
        <dbReference type="Proteomes" id="UP000009881"/>
    </source>
</evidence>
<gene>
    <name evidence="3" type="ORF">C882_1061</name>
</gene>
<reference evidence="3 4" key="1">
    <citation type="journal article" date="2013" name="Genome Announc.">
        <title>Draft Genome Sequence of an Alphaproteobacterium, Caenispirillum salinarum AK4(T), Isolated from a Solar Saltern.</title>
        <authorList>
            <person name="Khatri I."/>
            <person name="Singh A."/>
            <person name="Korpole S."/>
            <person name="Pinnaka A.K."/>
            <person name="Subramanian S."/>
        </authorList>
    </citation>
    <scope>NUCLEOTIDE SEQUENCE [LARGE SCALE GENOMIC DNA]</scope>
    <source>
        <strain evidence="3 4">AK4</strain>
    </source>
</reference>
<keyword evidence="1" id="KW-0732">Signal</keyword>
<evidence type="ECO:0000313" key="3">
    <source>
        <dbReference type="EMBL" id="EKV28060.1"/>
    </source>
</evidence>
<dbReference type="RefSeq" id="WP_009541717.1">
    <property type="nucleotide sequence ID" value="NZ_ANHY01000017.1"/>
</dbReference>
<keyword evidence="4" id="KW-1185">Reference proteome</keyword>
<dbReference type="Proteomes" id="UP000009881">
    <property type="component" value="Unassembled WGS sequence"/>
</dbReference>
<dbReference type="AlphaFoldDB" id="K9GQ32"/>
<dbReference type="OrthoDB" id="7851356at2"/>
<dbReference type="InterPro" id="IPR046589">
    <property type="entry name" value="DUF6647"/>
</dbReference>